<evidence type="ECO:0008006" key="3">
    <source>
        <dbReference type="Google" id="ProtNLM"/>
    </source>
</evidence>
<protein>
    <recommendedName>
        <fullName evidence="3">Ribosomally synthesized peptide with SipW-like signal peptide</fullName>
    </recommendedName>
</protein>
<accession>A0A2M9BVT0</accession>
<gene>
    <name evidence="1" type="ORF">CLV54_1849</name>
</gene>
<name>A0A2M9BVT0_9MICO</name>
<dbReference type="AlphaFoldDB" id="A0A2M9BVT0"/>
<dbReference type="OrthoDB" id="3790885at2"/>
<dbReference type="EMBL" id="PGFB01000003">
    <property type="protein sequence ID" value="PJJ62056.1"/>
    <property type="molecule type" value="Genomic_DNA"/>
</dbReference>
<sequence length="159" mass="15808">MARTSSRGRKGIIIALAAVLTITGAGVAFAYWTSTGTGVGEATTGESVAFTITSDPAVGTIAPGSDGQTVDFTVTNPGEGTQSLTEVTVSLATADGTPWVPTGDCLVADYTATISTAPPAGEIAAGGEVDGTATVTLTNTAVNQDDCQGQDVPLYFEAS</sequence>
<evidence type="ECO:0000313" key="1">
    <source>
        <dbReference type="EMBL" id="PJJ62056.1"/>
    </source>
</evidence>
<proteinExistence type="predicted"/>
<keyword evidence="2" id="KW-1185">Reference proteome</keyword>
<dbReference type="RefSeq" id="WP_100344659.1">
    <property type="nucleotide sequence ID" value="NZ_PGFB01000003.1"/>
</dbReference>
<dbReference type="Proteomes" id="UP000230161">
    <property type="component" value="Unassembled WGS sequence"/>
</dbReference>
<reference evidence="1 2" key="1">
    <citation type="submission" date="2017-11" db="EMBL/GenBank/DDBJ databases">
        <title>Genomic Encyclopedia of Archaeal and Bacterial Type Strains, Phase II (KMG-II): From Individual Species to Whole Genera.</title>
        <authorList>
            <person name="Goeker M."/>
        </authorList>
    </citation>
    <scope>NUCLEOTIDE SEQUENCE [LARGE SCALE GENOMIC DNA]</scope>
    <source>
        <strain evidence="1 2">DSM 25625</strain>
    </source>
</reference>
<evidence type="ECO:0000313" key="2">
    <source>
        <dbReference type="Proteomes" id="UP000230161"/>
    </source>
</evidence>
<organism evidence="1 2">
    <name type="scientific">Compostimonas suwonensis</name>
    <dbReference type="NCBI Taxonomy" id="1048394"/>
    <lineage>
        <taxon>Bacteria</taxon>
        <taxon>Bacillati</taxon>
        <taxon>Actinomycetota</taxon>
        <taxon>Actinomycetes</taxon>
        <taxon>Micrococcales</taxon>
        <taxon>Microbacteriaceae</taxon>
        <taxon>Compostimonas</taxon>
    </lineage>
</organism>
<comment type="caution">
    <text evidence="1">The sequence shown here is derived from an EMBL/GenBank/DDBJ whole genome shotgun (WGS) entry which is preliminary data.</text>
</comment>